<dbReference type="EMBL" id="PKOZ01000002">
    <property type="protein sequence ID" value="PQD96200.1"/>
    <property type="molecule type" value="Genomic_DNA"/>
</dbReference>
<dbReference type="Proteomes" id="UP000239663">
    <property type="component" value="Unassembled WGS sequence"/>
</dbReference>
<feature type="coiled-coil region" evidence="1">
    <location>
        <begin position="27"/>
        <end position="111"/>
    </location>
</feature>
<organism evidence="2 3">
    <name type="scientific">Pradoshia eiseniae</name>
    <dbReference type="NCBI Taxonomy" id="2064768"/>
    <lineage>
        <taxon>Bacteria</taxon>
        <taxon>Bacillati</taxon>
        <taxon>Bacillota</taxon>
        <taxon>Bacilli</taxon>
        <taxon>Bacillales</taxon>
        <taxon>Bacillaceae</taxon>
        <taxon>Pradoshia</taxon>
    </lineage>
</organism>
<reference evidence="2 3" key="1">
    <citation type="submission" date="2017-12" db="EMBL/GenBank/DDBJ databases">
        <title>Taxonomic description and draft genome of Pradoshia cofamensis Gen. nov., sp. nov., a thermotolerant bacillale isolated from anterior gut of earthworm Eisenia fetida.</title>
        <authorList>
            <person name="Saha T."/>
            <person name="Chakraborty R."/>
        </authorList>
    </citation>
    <scope>NUCLEOTIDE SEQUENCE [LARGE SCALE GENOMIC DNA]</scope>
    <source>
        <strain evidence="2 3">EAG3</strain>
    </source>
</reference>
<evidence type="ECO:0000313" key="2">
    <source>
        <dbReference type="EMBL" id="PQD96200.1"/>
    </source>
</evidence>
<comment type="caution">
    <text evidence="2">The sequence shown here is derived from an EMBL/GenBank/DDBJ whole genome shotgun (WGS) entry which is preliminary data.</text>
</comment>
<dbReference type="RefSeq" id="WP_104848627.1">
    <property type="nucleotide sequence ID" value="NZ_PKOZ01000002.1"/>
</dbReference>
<accession>A0A2S7N2J6</accession>
<name>A0A2S7N2J6_9BACI</name>
<keyword evidence="3" id="KW-1185">Reference proteome</keyword>
<sequence>MNLKATILGAVGVTAVAGTLIFNTDAAEKVMNNIEALKSKIQEFAQNDAALVEKYNKLREDAQTKIAELEEQLKNNTTSSDAEKAELQAEIARLEGQLKLANAAIEGLEIQSNKAVEVANSYTMTSADSLPGLDGEIVAEEKIATAKAHFYAGHTQVDITPKEDINLGLLSSKGNIVVKFIDANGDTVQTKNKSWAGYLNDSQGNKYGKGTNVPSNNYSNDLKAGKTYTTTLNKDNVAKVIVTVTTNNNEVKTIELTK</sequence>
<proteinExistence type="predicted"/>
<dbReference type="AlphaFoldDB" id="A0A2S7N2J6"/>
<evidence type="ECO:0000256" key="1">
    <source>
        <dbReference type="SAM" id="Coils"/>
    </source>
</evidence>
<protein>
    <submittedName>
        <fullName evidence="2">Uncharacterized protein</fullName>
    </submittedName>
</protein>
<evidence type="ECO:0000313" key="3">
    <source>
        <dbReference type="Proteomes" id="UP000239663"/>
    </source>
</evidence>
<dbReference type="OrthoDB" id="10019223at2"/>
<keyword evidence="1" id="KW-0175">Coiled coil</keyword>
<gene>
    <name evidence="2" type="ORF">CYL18_06270</name>
</gene>